<geneLocation type="plasmid" evidence="2">
    <name>pmppla107</name>
</geneLocation>
<proteinExistence type="predicted"/>
<evidence type="ECO:0000313" key="1">
    <source>
        <dbReference type="EMBL" id="AXH59891.1"/>
    </source>
</evidence>
<name>A0AAD0PW70_PSEAV</name>
<reference evidence="1 2" key="1">
    <citation type="journal article" date="2011" name="PLoS Pathog.">
        <title>Dynamic evolution of pathogenicity revealed by sequencing and comparative genomics of 19 Pseudomonas syringae isolates.</title>
        <authorList>
            <person name="Baltrus D.A."/>
            <person name="Nishimura M.T."/>
            <person name="Romanchuk A."/>
            <person name="Chang J.H."/>
            <person name="Mukhtar M.S."/>
            <person name="Cherkis K."/>
            <person name="Roach J."/>
            <person name="Grant S.R."/>
            <person name="Jones C.D."/>
            <person name="Dangl J.L."/>
        </authorList>
    </citation>
    <scope>NUCLEOTIDE SEQUENCE [LARGE SCALE GENOMIC DNA]</scope>
    <source>
        <strain evidence="1 2">M301315</strain>
    </source>
</reference>
<dbReference type="GeneID" id="39474096"/>
<gene>
    <name evidence="1" type="ORF">PLA107_032210</name>
</gene>
<dbReference type="Proteomes" id="UP000006426">
    <property type="component" value="Plasmid pmppla107"/>
</dbReference>
<dbReference type="EMBL" id="CP031226">
    <property type="protein sequence ID" value="AXH59891.1"/>
    <property type="molecule type" value="Genomic_DNA"/>
</dbReference>
<dbReference type="RefSeq" id="WP_005741806.1">
    <property type="nucleotide sequence ID" value="NZ_CP031226.1"/>
</dbReference>
<keyword evidence="1" id="KW-0614">Plasmid</keyword>
<sequence>MIKKARELAKKKASDAAIVALTSVAATAVEKGLSRFAPGLMKRNPVGVIMGLATVITYKAARGELTAKNAAGDCVKAGAGWGMAQAGVAMGAVAGPAGMAVGGLVGGAIGVFAGEFVCKKCDLE</sequence>
<dbReference type="AlphaFoldDB" id="A0AAD0PW70"/>
<accession>A0AAD0PW70</accession>
<protein>
    <submittedName>
        <fullName evidence="1">Uncharacterized protein</fullName>
    </submittedName>
</protein>
<evidence type="ECO:0000313" key="2">
    <source>
        <dbReference type="Proteomes" id="UP000006426"/>
    </source>
</evidence>
<organism evidence="1 2">
    <name type="scientific">Pseudomonas amygdali pv. lachrymans str. M301315</name>
    <dbReference type="NCBI Taxonomy" id="629260"/>
    <lineage>
        <taxon>Bacteria</taxon>
        <taxon>Pseudomonadati</taxon>
        <taxon>Pseudomonadota</taxon>
        <taxon>Gammaproteobacteria</taxon>
        <taxon>Pseudomonadales</taxon>
        <taxon>Pseudomonadaceae</taxon>
        <taxon>Pseudomonas</taxon>
        <taxon>Pseudomonas amygdali</taxon>
    </lineage>
</organism>